<proteinExistence type="predicted"/>
<accession>A0A7S1BCG1</accession>
<sequence length="268" mass="29803">MFTFCTQHRFYEGANSGHSHDQPSFGTASHSTHSPSHLQEISKYLPTQIYERLPSSGLDSVCEAKLVADVSRRPSLLELNEDSMKSLNIEDSVSYGFFPSGGGEHLNMKIKTSCKYGTMHSLEIFTDEDEEEIHERLVSSATCHTKNGPSTDKPESSPQVHPNFPPDFDNVETDDAAIIRNFKGGRRGLLSTSRQSSGSNLGSNRSILTFGMDDDNSLADFENIEDYPDADRLNKRVFFRRANSNESMQLSVKSIMTNSNRSIMSTSA</sequence>
<dbReference type="AlphaFoldDB" id="A0A7S1BCG1"/>
<reference evidence="2" key="1">
    <citation type="submission" date="2021-01" db="EMBL/GenBank/DDBJ databases">
        <authorList>
            <person name="Corre E."/>
            <person name="Pelletier E."/>
            <person name="Niang G."/>
            <person name="Scheremetjew M."/>
            <person name="Finn R."/>
            <person name="Kale V."/>
            <person name="Holt S."/>
            <person name="Cochrane G."/>
            <person name="Meng A."/>
            <person name="Brown T."/>
            <person name="Cohen L."/>
        </authorList>
    </citation>
    <scope>NUCLEOTIDE SEQUENCE</scope>
    <source>
        <strain evidence="2">308</strain>
    </source>
</reference>
<name>A0A7S1BCG1_9STRA</name>
<organism evidence="2">
    <name type="scientific">Corethron hystrix</name>
    <dbReference type="NCBI Taxonomy" id="216773"/>
    <lineage>
        <taxon>Eukaryota</taxon>
        <taxon>Sar</taxon>
        <taxon>Stramenopiles</taxon>
        <taxon>Ochrophyta</taxon>
        <taxon>Bacillariophyta</taxon>
        <taxon>Coscinodiscophyceae</taxon>
        <taxon>Corethrophycidae</taxon>
        <taxon>Corethrales</taxon>
        <taxon>Corethraceae</taxon>
        <taxon>Corethron</taxon>
    </lineage>
</organism>
<feature type="compositionally biased region" description="Polar residues" evidence="1">
    <location>
        <begin position="22"/>
        <end position="37"/>
    </location>
</feature>
<feature type="region of interest" description="Disordered" evidence="1">
    <location>
        <begin position="14"/>
        <end position="37"/>
    </location>
</feature>
<feature type="compositionally biased region" description="Polar residues" evidence="1">
    <location>
        <begin position="141"/>
        <end position="160"/>
    </location>
</feature>
<feature type="region of interest" description="Disordered" evidence="1">
    <location>
        <begin position="141"/>
        <end position="171"/>
    </location>
</feature>
<gene>
    <name evidence="2" type="ORF">CHYS00102_LOCUS9729</name>
</gene>
<dbReference type="EMBL" id="HBFR01013399">
    <property type="protein sequence ID" value="CAD8882536.1"/>
    <property type="molecule type" value="Transcribed_RNA"/>
</dbReference>
<evidence type="ECO:0000313" key="2">
    <source>
        <dbReference type="EMBL" id="CAD8882536.1"/>
    </source>
</evidence>
<protein>
    <submittedName>
        <fullName evidence="2">Uncharacterized protein</fullName>
    </submittedName>
</protein>
<evidence type="ECO:0000256" key="1">
    <source>
        <dbReference type="SAM" id="MobiDB-lite"/>
    </source>
</evidence>